<dbReference type="SMR" id="A0A0W0DCJ5"/>
<dbReference type="EMBL" id="LLZZ01000172">
    <property type="protein sequence ID" value="KTA96568.1"/>
    <property type="molecule type" value="Genomic_DNA"/>
</dbReference>
<dbReference type="AlphaFoldDB" id="A0A0W0DCJ5"/>
<dbReference type="VEuPathDB" id="FungiDB:GVI51_K03289"/>
<evidence type="ECO:0000256" key="3">
    <source>
        <dbReference type="ARBA" id="ARBA00020398"/>
    </source>
</evidence>
<evidence type="ECO:0000313" key="4">
    <source>
        <dbReference type="EMBL" id="KTA96568.1"/>
    </source>
</evidence>
<proteinExistence type="inferred from homology"/>
<dbReference type="Proteomes" id="UP000054886">
    <property type="component" value="Unassembled WGS sequence"/>
</dbReference>
<dbReference type="Pfam" id="PF17325">
    <property type="entry name" value="SPG4"/>
    <property type="match status" value="2"/>
</dbReference>
<evidence type="ECO:0000256" key="1">
    <source>
        <dbReference type="ARBA" id="ARBA00003155"/>
    </source>
</evidence>
<evidence type="ECO:0000256" key="2">
    <source>
        <dbReference type="ARBA" id="ARBA00007045"/>
    </source>
</evidence>
<dbReference type="OMA" id="AHEYREP"/>
<comment type="similarity">
    <text evidence="2">Belongs to the SPG4 family.</text>
</comment>
<dbReference type="OrthoDB" id="4067991at2759"/>
<comment type="caution">
    <text evidence="4">The sequence shown here is derived from an EMBL/GenBank/DDBJ whole genome shotgun (WGS) entry which is preliminary data.</text>
</comment>
<organism evidence="4 5">
    <name type="scientific">Candida glabrata</name>
    <name type="common">Yeast</name>
    <name type="synonym">Torulopsis glabrata</name>
    <dbReference type="NCBI Taxonomy" id="5478"/>
    <lineage>
        <taxon>Eukaryota</taxon>
        <taxon>Fungi</taxon>
        <taxon>Dikarya</taxon>
        <taxon>Ascomycota</taxon>
        <taxon>Saccharomycotina</taxon>
        <taxon>Saccharomycetes</taxon>
        <taxon>Saccharomycetales</taxon>
        <taxon>Saccharomycetaceae</taxon>
        <taxon>Nakaseomyces</taxon>
    </lineage>
</organism>
<dbReference type="VEuPathDB" id="FungiDB:GW608_K03289"/>
<evidence type="ECO:0000313" key="5">
    <source>
        <dbReference type="Proteomes" id="UP000054886"/>
    </source>
</evidence>
<dbReference type="VEuPathDB" id="FungiDB:CAGL0K03459g"/>
<reference evidence="4 5" key="1">
    <citation type="submission" date="2015-10" db="EMBL/GenBank/DDBJ databases">
        <title>Draft genomes sequences of Candida glabrata isolates 1A, 1B, 2A, 2B, 3A and 3B.</title>
        <authorList>
            <person name="Haavelsrud O.E."/>
            <person name="Gaustad P."/>
        </authorList>
    </citation>
    <scope>NUCLEOTIDE SEQUENCE [LARGE SCALE GENOMIC DNA]</scope>
    <source>
        <strain evidence="4">910700640</strain>
    </source>
</reference>
<accession>A0A0W0DCJ5</accession>
<protein>
    <recommendedName>
        <fullName evidence="3">Stationary phase protein 4</fullName>
    </recommendedName>
</protein>
<name>A0A0W0DCJ5_CANGB</name>
<dbReference type="VEuPathDB" id="FungiDB:GWK60_K03311"/>
<dbReference type="VEuPathDB" id="FungiDB:B1J91_K03459g"/>
<dbReference type="InterPro" id="IPR020485">
    <property type="entry name" value="Spg4"/>
</dbReference>
<sequence>MPSFWDSFAVYNRNKHAKGDVHGGHMSQNMGGQPMYLQAKEHADIKKKEDGTLEAKIETPDGPRLVDVSNMTQQEFERTYNSLRKGEPNNRVNF</sequence>
<gene>
    <name evidence="4" type="ORF">AO440_003400</name>
</gene>
<dbReference type="PhylomeDB" id="A0A0W0DCJ5"/>
<comment type="function">
    <text evidence="1">Stationary phase-essential protein not required for growth on nonfermentable carbon sources.</text>
</comment>